<protein>
    <recommendedName>
        <fullName evidence="4">KEOPS complex Pcc1-like subunit</fullName>
    </recommendedName>
</protein>
<dbReference type="EMBL" id="NGJK01000079">
    <property type="protein sequence ID" value="RAP02676.1"/>
    <property type="molecule type" value="Genomic_DNA"/>
</dbReference>
<dbReference type="Proteomes" id="UP000248557">
    <property type="component" value="Unassembled WGS sequence"/>
</dbReference>
<comment type="caution">
    <text evidence="2">The sequence shown here is derived from an EMBL/GenBank/DDBJ whole genome shotgun (WGS) entry which is preliminary data.</text>
</comment>
<dbReference type="Gene3D" id="3.30.310.50">
    <property type="entry name" value="Alpha-D-phosphohexomutase, C-terminal domain"/>
    <property type="match status" value="1"/>
</dbReference>
<name>A0A328Q521_9EURY</name>
<gene>
    <name evidence="2" type="ORF">CA615_06245</name>
</gene>
<evidence type="ECO:0008006" key="4">
    <source>
        <dbReference type="Google" id="ProtNLM"/>
    </source>
</evidence>
<evidence type="ECO:0000313" key="2">
    <source>
        <dbReference type="EMBL" id="RAP02676.1"/>
    </source>
</evidence>
<evidence type="ECO:0000256" key="1">
    <source>
        <dbReference type="ARBA" id="ARBA00007073"/>
    </source>
</evidence>
<dbReference type="NCBIfam" id="NF011470">
    <property type="entry name" value="PRK14887.1"/>
    <property type="match status" value="1"/>
</dbReference>
<comment type="similarity">
    <text evidence="1">Belongs to the CTAG/PCC1 family.</text>
</comment>
<proteinExistence type="inferred from homology"/>
<accession>A0A328Q521</accession>
<dbReference type="InterPro" id="IPR015419">
    <property type="entry name" value="CTAG/Pcc1"/>
</dbReference>
<sequence length="90" mass="10491">MCDLMDNKNILKNIETIFEVEFNSENHAQIIYNSIKPELSFSRNDRSTTTIQLKNKSIIIEINSKDVVSLRASINSYVRWINLSMEILKI</sequence>
<dbReference type="AlphaFoldDB" id="A0A328Q521"/>
<organism evidence="2 3">
    <name type="scientific">Methanosphaera stadtmanae</name>
    <dbReference type="NCBI Taxonomy" id="2317"/>
    <lineage>
        <taxon>Archaea</taxon>
        <taxon>Methanobacteriati</taxon>
        <taxon>Methanobacteriota</taxon>
        <taxon>Methanomada group</taxon>
        <taxon>Methanobacteria</taxon>
        <taxon>Methanobacteriales</taxon>
        <taxon>Methanobacteriaceae</taxon>
        <taxon>Methanosphaera</taxon>
    </lineage>
</organism>
<reference evidence="2 3" key="1">
    <citation type="submission" date="2017-05" db="EMBL/GenBank/DDBJ databases">
        <title>Host range expansion of the Methanosphaera genus to humans and monogastric animals involves recent and extensive reduction in genome content.</title>
        <authorList>
            <person name="Hoedt E.C."/>
            <person name="Volmer J.G."/>
            <person name="Parks D.H."/>
            <person name="Rosewarne C.P."/>
            <person name="Denman S.E."/>
            <person name="Mcsweeney C.S."/>
            <person name="O Cuiv P."/>
            <person name="Hugenholtz P."/>
            <person name="Tyson G.W."/>
            <person name="Morrison M."/>
        </authorList>
    </citation>
    <scope>NUCLEOTIDE SEQUENCE [LARGE SCALE GENOMIC DNA]</scope>
    <source>
        <strain evidence="2 3">PA5</strain>
    </source>
</reference>
<dbReference type="Pfam" id="PF09341">
    <property type="entry name" value="Pcc1"/>
    <property type="match status" value="1"/>
</dbReference>
<evidence type="ECO:0000313" key="3">
    <source>
        <dbReference type="Proteomes" id="UP000248557"/>
    </source>
</evidence>